<feature type="region of interest" description="Disordered" evidence="2">
    <location>
        <begin position="29"/>
        <end position="69"/>
    </location>
</feature>
<accession>A0A914EN60</accession>
<reference evidence="4" key="1">
    <citation type="submission" date="2022-11" db="UniProtKB">
        <authorList>
            <consortium name="WormBaseParasite"/>
        </authorList>
    </citation>
    <scope>IDENTIFICATION</scope>
</reference>
<keyword evidence="1" id="KW-0175">Coiled coil</keyword>
<evidence type="ECO:0000256" key="2">
    <source>
        <dbReference type="SAM" id="MobiDB-lite"/>
    </source>
</evidence>
<keyword evidence="3" id="KW-1185">Reference proteome</keyword>
<protein>
    <submittedName>
        <fullName evidence="4">Uncharacterized protein</fullName>
    </submittedName>
</protein>
<dbReference type="AlphaFoldDB" id="A0A914EN60"/>
<evidence type="ECO:0000313" key="4">
    <source>
        <dbReference type="WBParaSite" id="ACRNAN_scaffold9437.g16609.t1"/>
    </source>
</evidence>
<evidence type="ECO:0000256" key="1">
    <source>
        <dbReference type="SAM" id="Coils"/>
    </source>
</evidence>
<feature type="coiled-coil region" evidence="1">
    <location>
        <begin position="78"/>
        <end position="137"/>
    </location>
</feature>
<evidence type="ECO:0000313" key="3">
    <source>
        <dbReference type="Proteomes" id="UP000887540"/>
    </source>
</evidence>
<dbReference type="Proteomes" id="UP000887540">
    <property type="component" value="Unplaced"/>
</dbReference>
<proteinExistence type="predicted"/>
<name>A0A914EN60_9BILA</name>
<sequence length="146" mass="17314">MNDSDEKKKFELDNYPFKGFKEFMRRQRENLGEMPYGNREKDNFGKRSNDEEAGRIRNDRDEGGRTHGSQLRELFGRIKDLEDGYSKLLHENVELKKRITHLELLANPEMKTIIEEQEKVEKKAKELAKRKKDLVKLFALQDANNE</sequence>
<feature type="compositionally biased region" description="Basic and acidic residues" evidence="2">
    <location>
        <begin position="38"/>
        <end position="65"/>
    </location>
</feature>
<organism evidence="3 4">
    <name type="scientific">Acrobeloides nanus</name>
    <dbReference type="NCBI Taxonomy" id="290746"/>
    <lineage>
        <taxon>Eukaryota</taxon>
        <taxon>Metazoa</taxon>
        <taxon>Ecdysozoa</taxon>
        <taxon>Nematoda</taxon>
        <taxon>Chromadorea</taxon>
        <taxon>Rhabditida</taxon>
        <taxon>Tylenchina</taxon>
        <taxon>Cephalobomorpha</taxon>
        <taxon>Cephaloboidea</taxon>
        <taxon>Cephalobidae</taxon>
        <taxon>Acrobeloides</taxon>
    </lineage>
</organism>
<dbReference type="WBParaSite" id="ACRNAN_scaffold9437.g16609.t1">
    <property type="protein sequence ID" value="ACRNAN_scaffold9437.g16609.t1"/>
    <property type="gene ID" value="ACRNAN_scaffold9437.g16609"/>
</dbReference>